<dbReference type="OrthoDB" id="5439561at2"/>
<protein>
    <submittedName>
        <fullName evidence="4">AsmA family protein</fullName>
    </submittedName>
</protein>
<dbReference type="GO" id="GO:0090313">
    <property type="term" value="P:regulation of protein targeting to membrane"/>
    <property type="evidence" value="ECO:0007669"/>
    <property type="project" value="TreeGrafter"/>
</dbReference>
<dbReference type="Pfam" id="PF05170">
    <property type="entry name" value="AsmA"/>
    <property type="match status" value="2"/>
</dbReference>
<accession>A0A3L9Y5R2</accession>
<feature type="region of interest" description="Disordered" evidence="2">
    <location>
        <begin position="126"/>
        <end position="145"/>
    </location>
</feature>
<feature type="region of interest" description="Disordered" evidence="2">
    <location>
        <begin position="345"/>
        <end position="366"/>
    </location>
</feature>
<dbReference type="PANTHER" id="PTHR30441">
    <property type="entry name" value="DUF748 DOMAIN-CONTAINING PROTEIN"/>
    <property type="match status" value="1"/>
</dbReference>
<dbReference type="EMBL" id="RCNT01000001">
    <property type="protein sequence ID" value="RMA44051.1"/>
    <property type="molecule type" value="Genomic_DNA"/>
</dbReference>
<keyword evidence="5" id="KW-1185">Reference proteome</keyword>
<evidence type="ECO:0000256" key="1">
    <source>
        <dbReference type="SAM" id="Coils"/>
    </source>
</evidence>
<proteinExistence type="predicted"/>
<organism evidence="4 5">
    <name type="scientific">Rhodophyticola porphyridii</name>
    <dbReference type="NCBI Taxonomy" id="1852017"/>
    <lineage>
        <taxon>Bacteria</taxon>
        <taxon>Pseudomonadati</taxon>
        <taxon>Pseudomonadota</taxon>
        <taxon>Alphaproteobacteria</taxon>
        <taxon>Rhodobacterales</taxon>
        <taxon>Roseobacteraceae</taxon>
        <taxon>Rhodophyticola</taxon>
    </lineage>
</organism>
<evidence type="ECO:0000313" key="4">
    <source>
        <dbReference type="EMBL" id="RMA44051.1"/>
    </source>
</evidence>
<gene>
    <name evidence="4" type="ORF">D9R08_03845</name>
</gene>
<feature type="compositionally biased region" description="Gly residues" evidence="2">
    <location>
        <begin position="350"/>
        <end position="363"/>
    </location>
</feature>
<dbReference type="RefSeq" id="WP_121896640.1">
    <property type="nucleotide sequence ID" value="NZ_RCNT01000001.1"/>
</dbReference>
<dbReference type="PANTHER" id="PTHR30441:SF4">
    <property type="entry name" value="PROTEIN ASMA"/>
    <property type="match status" value="1"/>
</dbReference>
<sequence length="679" mass="71094">MRWIIRTILAILVLGLLAMGALLSIPAERIADVAADRLQRATERPVRITGGIRPTLVPYLGVRVEGLEIGNPDWVSDGPMLQAEALNVGVNWQALIAGRIQLDQASLDAPRLVLVRAADGRESWSFGGADASPAPASNGSEAAPAAQSSGGVLATLGFDAAVLRDATVLYRDLGAGTTTVVEALDLTLRLPEAGGAARAEASAIVNGSALTVDASTDGIGDLLAREVQPVRLALEWDGGTLSFDGRAGLDPAADGRFQLEARDLGPLMAALGQVAPTLPEGLGRDRIDVAGDVTLASEGSVHLRAGDIRLDDHRFTADLDLLPGAERPMLRGVIRGGDVDLSAMTAAGNAPGGGRSGATGGADSGWPRDRIDVSGLFAADMDLAVTLDALDLGLASLDGLDLRARLDRGRLVLDLRRIGAYGGALSGSVVVNGRGGLSTRADLAFRGVALGPLLAQLADYDRLEGRGDIALNVLAVGNDMDALMRSLDGGGSVTLGQGAILGFDLAGMIRNFDPSYRGEGQRTVYDSLTGSFTIAGGVLRNEDLVLAAPWGRVTGAGRTDIGAQTVEYRVIPGVLQGADGTGGFAVPILITGPWSDLSFRPDLAFIAEQELAEERARLEAAARERLAAEREELERRLRDQAGDALGVEIEEGQSREEIEDALEQRLREQAEEQLRRLLE</sequence>
<comment type="caution">
    <text evidence="4">The sequence shown here is derived from an EMBL/GenBank/DDBJ whole genome shotgun (WGS) entry which is preliminary data.</text>
</comment>
<feature type="compositionally biased region" description="Polar residues" evidence="2">
    <location>
        <begin position="135"/>
        <end position="145"/>
    </location>
</feature>
<feature type="coiled-coil region" evidence="1">
    <location>
        <begin position="604"/>
        <end position="643"/>
    </location>
</feature>
<keyword evidence="1" id="KW-0175">Coiled coil</keyword>
<dbReference type="InterPro" id="IPR052894">
    <property type="entry name" value="AsmA-related"/>
</dbReference>
<evidence type="ECO:0000256" key="2">
    <source>
        <dbReference type="SAM" id="MobiDB-lite"/>
    </source>
</evidence>
<dbReference type="Proteomes" id="UP000281343">
    <property type="component" value="Unassembled WGS sequence"/>
</dbReference>
<dbReference type="InterPro" id="IPR007844">
    <property type="entry name" value="AsmA"/>
</dbReference>
<feature type="domain" description="AsmA" evidence="3">
    <location>
        <begin position="361"/>
        <end position="543"/>
    </location>
</feature>
<feature type="domain" description="AsmA" evidence="3">
    <location>
        <begin position="7"/>
        <end position="186"/>
    </location>
</feature>
<name>A0A3L9Y5R2_9RHOB</name>
<dbReference type="GO" id="GO:0005886">
    <property type="term" value="C:plasma membrane"/>
    <property type="evidence" value="ECO:0007669"/>
    <property type="project" value="TreeGrafter"/>
</dbReference>
<evidence type="ECO:0000259" key="3">
    <source>
        <dbReference type="Pfam" id="PF05170"/>
    </source>
</evidence>
<reference evidence="4 5" key="1">
    <citation type="submission" date="2018-10" db="EMBL/GenBank/DDBJ databases">
        <authorList>
            <person name="Jung H.S."/>
            <person name="Jeon C.O."/>
        </authorList>
    </citation>
    <scope>NUCLEOTIDE SEQUENCE [LARGE SCALE GENOMIC DNA]</scope>
    <source>
        <strain evidence="4 5">MA-7-27</strain>
    </source>
</reference>
<dbReference type="AlphaFoldDB" id="A0A3L9Y5R2"/>
<evidence type="ECO:0000313" key="5">
    <source>
        <dbReference type="Proteomes" id="UP000281343"/>
    </source>
</evidence>